<dbReference type="CDD" id="cd05374">
    <property type="entry name" value="17beta-HSD-like_SDR_c"/>
    <property type="match status" value="1"/>
</dbReference>
<dbReference type="PROSITE" id="PS00061">
    <property type="entry name" value="ADH_SHORT"/>
    <property type="match status" value="1"/>
</dbReference>
<dbReference type="Gene3D" id="3.40.50.720">
    <property type="entry name" value="NAD(P)-binding Rossmann-like Domain"/>
    <property type="match status" value="1"/>
</dbReference>
<evidence type="ECO:0000313" key="5">
    <source>
        <dbReference type="Proteomes" id="UP001550044"/>
    </source>
</evidence>
<comment type="similarity">
    <text evidence="1 3">Belongs to the short-chain dehydrogenases/reductases (SDR) family.</text>
</comment>
<sequence length="286" mass="30890">MPTSVSNSSARTWFITGSSQGLGLELVKNLLVRGNHVAATARDAARLCENLGEHASSELFLPLQVDLTDENSIKNAVHRTGERFGSIDVLVNNAGYGLLGSVEETSDAEARAMFDINLFGLWNVTRAVLPLMRAKRRGHIINMSSIYGLVAGAGWGLYNATKFAVEGLSEALALEVEPFGISVTLIEPGYFRTNFLTAGSLAMPKNTIDAYSAVRDMTKEHERIEGSQLGDPVRVSKAIIDVASRSPVPLRLLLGSDALQLATQKIEDLTAGIEQNQEATLSTDFR</sequence>
<dbReference type="InterPro" id="IPR002347">
    <property type="entry name" value="SDR_fam"/>
</dbReference>
<gene>
    <name evidence="4" type="ORF">ABZV61_35430</name>
</gene>
<dbReference type="SUPFAM" id="SSF51735">
    <property type="entry name" value="NAD(P)-binding Rossmann-fold domains"/>
    <property type="match status" value="1"/>
</dbReference>
<organism evidence="4 5">
    <name type="scientific">Streptomyces sp. 900116325</name>
    <dbReference type="NCBI Taxonomy" id="3154295"/>
    <lineage>
        <taxon>Bacteria</taxon>
        <taxon>Bacillati</taxon>
        <taxon>Actinomycetota</taxon>
        <taxon>Actinomycetes</taxon>
        <taxon>Kitasatosporales</taxon>
        <taxon>Streptomycetaceae</taxon>
        <taxon>Streptomyces</taxon>
    </lineage>
</organism>
<name>A0ABV2ULH6_9ACTN</name>
<evidence type="ECO:0000313" key="4">
    <source>
        <dbReference type="EMBL" id="MET8437954.1"/>
    </source>
</evidence>
<dbReference type="InterPro" id="IPR036291">
    <property type="entry name" value="NAD(P)-bd_dom_sf"/>
</dbReference>
<evidence type="ECO:0000256" key="3">
    <source>
        <dbReference type="RuleBase" id="RU000363"/>
    </source>
</evidence>
<proteinExistence type="inferred from homology"/>
<dbReference type="PANTHER" id="PTHR43976:SF16">
    <property type="entry name" value="SHORT-CHAIN DEHYDROGENASE_REDUCTASE FAMILY PROTEIN"/>
    <property type="match status" value="1"/>
</dbReference>
<dbReference type="PANTHER" id="PTHR43976">
    <property type="entry name" value="SHORT CHAIN DEHYDROGENASE"/>
    <property type="match status" value="1"/>
</dbReference>
<evidence type="ECO:0000256" key="2">
    <source>
        <dbReference type="ARBA" id="ARBA00023002"/>
    </source>
</evidence>
<dbReference type="Proteomes" id="UP001550044">
    <property type="component" value="Unassembled WGS sequence"/>
</dbReference>
<dbReference type="EMBL" id="JBEXIP010000047">
    <property type="protein sequence ID" value="MET8437954.1"/>
    <property type="molecule type" value="Genomic_DNA"/>
</dbReference>
<keyword evidence="5" id="KW-1185">Reference proteome</keyword>
<dbReference type="PRINTS" id="PR00080">
    <property type="entry name" value="SDRFAMILY"/>
</dbReference>
<protein>
    <submittedName>
        <fullName evidence="4">Oxidoreductase</fullName>
    </submittedName>
</protein>
<dbReference type="NCBIfam" id="NF004824">
    <property type="entry name" value="PRK06180.1"/>
    <property type="match status" value="1"/>
</dbReference>
<comment type="caution">
    <text evidence="4">The sequence shown here is derived from an EMBL/GenBank/DDBJ whole genome shotgun (WGS) entry which is preliminary data.</text>
</comment>
<dbReference type="PRINTS" id="PR00081">
    <property type="entry name" value="GDHRDH"/>
</dbReference>
<reference evidence="4 5" key="1">
    <citation type="submission" date="2024-06" db="EMBL/GenBank/DDBJ databases">
        <title>The Natural Products Discovery Center: Release of the First 8490 Sequenced Strains for Exploring Actinobacteria Biosynthetic Diversity.</title>
        <authorList>
            <person name="Kalkreuter E."/>
            <person name="Kautsar S.A."/>
            <person name="Yang D."/>
            <person name="Bader C.D."/>
            <person name="Teijaro C.N."/>
            <person name="Fluegel L."/>
            <person name="Davis C.M."/>
            <person name="Simpson J.R."/>
            <person name="Lauterbach L."/>
            <person name="Steele A.D."/>
            <person name="Gui C."/>
            <person name="Meng S."/>
            <person name="Li G."/>
            <person name="Viehrig K."/>
            <person name="Ye F."/>
            <person name="Su P."/>
            <person name="Kiefer A.F."/>
            <person name="Nichols A."/>
            <person name="Cepeda A.J."/>
            <person name="Yan W."/>
            <person name="Fan B."/>
            <person name="Jiang Y."/>
            <person name="Adhikari A."/>
            <person name="Zheng C.-J."/>
            <person name="Schuster L."/>
            <person name="Cowan T.M."/>
            <person name="Smanski M.J."/>
            <person name="Chevrette M.G."/>
            <person name="De Carvalho L.P.S."/>
            <person name="Shen B."/>
        </authorList>
    </citation>
    <scope>NUCLEOTIDE SEQUENCE [LARGE SCALE GENOMIC DNA]</scope>
    <source>
        <strain evidence="4 5">NPDC005137</strain>
    </source>
</reference>
<accession>A0ABV2ULH6</accession>
<evidence type="ECO:0000256" key="1">
    <source>
        <dbReference type="ARBA" id="ARBA00006484"/>
    </source>
</evidence>
<keyword evidence="2" id="KW-0560">Oxidoreductase</keyword>
<dbReference type="Pfam" id="PF00106">
    <property type="entry name" value="adh_short"/>
    <property type="match status" value="1"/>
</dbReference>
<dbReference type="InterPro" id="IPR051911">
    <property type="entry name" value="SDR_oxidoreductase"/>
</dbReference>
<dbReference type="InterPro" id="IPR020904">
    <property type="entry name" value="Sc_DH/Rdtase_CS"/>
</dbReference>
<dbReference type="RefSeq" id="WP_356712472.1">
    <property type="nucleotide sequence ID" value="NZ_JBEXIP010000047.1"/>
</dbReference>